<evidence type="ECO:0000313" key="1">
    <source>
        <dbReference type="EMBL" id="ATQ51565.1"/>
    </source>
</evidence>
<gene>
    <name evidence="1" type="ORF">CS875_02325</name>
</gene>
<dbReference type="Proteomes" id="UP000230889">
    <property type="component" value="Chromosome 1"/>
</dbReference>
<sequence length="72" mass="8359">MPPRRDWRSLIACARSGFLHFASPEGPAPSRFATTLNCAINFKHRIRFYFGKNAEKSPRFYHYPVLRTCQAV</sequence>
<dbReference type="EMBL" id="CP024420">
    <property type="protein sequence ID" value="ATQ51565.1"/>
    <property type="molecule type" value="Genomic_DNA"/>
</dbReference>
<organism evidence="1 2">
    <name type="scientific">Brucella suis</name>
    <dbReference type="NCBI Taxonomy" id="29461"/>
    <lineage>
        <taxon>Bacteria</taxon>
        <taxon>Pseudomonadati</taxon>
        <taxon>Pseudomonadota</taxon>
        <taxon>Alphaproteobacteria</taxon>
        <taxon>Hyphomicrobiales</taxon>
        <taxon>Brucellaceae</taxon>
        <taxon>Brucella/Ochrobactrum group</taxon>
        <taxon>Brucella</taxon>
    </lineage>
</organism>
<proteinExistence type="predicted"/>
<accession>A0AAI8E6N6</accession>
<dbReference type="AlphaFoldDB" id="A0AAI8E6N6"/>
<evidence type="ECO:0000313" key="2">
    <source>
        <dbReference type="Proteomes" id="UP000230889"/>
    </source>
</evidence>
<protein>
    <submittedName>
        <fullName evidence="1">Uncharacterized protein</fullName>
    </submittedName>
</protein>
<name>A0AAI8E6N6_BRUSS</name>
<reference evidence="1 2" key="1">
    <citation type="submission" date="2017-10" db="EMBL/GenBank/DDBJ databases">
        <title>First isolation and characterization of Brucella suis from yak.</title>
        <authorList>
            <person name="Yang X."/>
            <person name="Wang N."/>
            <person name="Cao X."/>
            <person name="Bie P."/>
            <person name="Wang J."/>
            <person name="Lyu Y."/>
            <person name="Wu Q."/>
        </authorList>
    </citation>
    <scope>NUCLEOTIDE SEQUENCE [LARGE SCALE GENOMIC DNA]</scope>
    <source>
        <strain evidence="1 2">QH05</strain>
    </source>
</reference>